<organism evidence="2 3">
    <name type="scientific">Agrocybe pediades</name>
    <dbReference type="NCBI Taxonomy" id="84607"/>
    <lineage>
        <taxon>Eukaryota</taxon>
        <taxon>Fungi</taxon>
        <taxon>Dikarya</taxon>
        <taxon>Basidiomycota</taxon>
        <taxon>Agaricomycotina</taxon>
        <taxon>Agaricomycetes</taxon>
        <taxon>Agaricomycetidae</taxon>
        <taxon>Agaricales</taxon>
        <taxon>Agaricineae</taxon>
        <taxon>Strophariaceae</taxon>
        <taxon>Agrocybe</taxon>
    </lineage>
</organism>
<dbReference type="EMBL" id="JAACJL010000046">
    <property type="protein sequence ID" value="KAF4613099.1"/>
    <property type="molecule type" value="Genomic_DNA"/>
</dbReference>
<reference evidence="2 3" key="1">
    <citation type="submission" date="2019-12" db="EMBL/GenBank/DDBJ databases">
        <authorList>
            <person name="Floudas D."/>
            <person name="Bentzer J."/>
            <person name="Ahren D."/>
            <person name="Johansson T."/>
            <person name="Persson P."/>
            <person name="Tunlid A."/>
        </authorList>
    </citation>
    <scope>NUCLEOTIDE SEQUENCE [LARGE SCALE GENOMIC DNA]</scope>
    <source>
        <strain evidence="2 3">CBS 102.39</strain>
    </source>
</reference>
<evidence type="ECO:0000313" key="2">
    <source>
        <dbReference type="EMBL" id="KAF4613099.1"/>
    </source>
</evidence>
<dbReference type="GO" id="GO:0005524">
    <property type="term" value="F:ATP binding"/>
    <property type="evidence" value="ECO:0007669"/>
    <property type="project" value="InterPro"/>
</dbReference>
<gene>
    <name evidence="2" type="ORF">D9613_010878</name>
</gene>
<sequence length="830" mass="93081">MFTPALLHLASMAPRSIHRILRCIHFPDVPPPKAFALGKLNPKPYTLHLLPAPRKFTVKKALRTGPNFFSQVYLGSLDFGNKHRNKARANVGVQQGGLKADDVVLKVYKTSLSPSPAEKSFVKAMARSKTSREWADQWEREYSESEEHMCWTEVFAYSKLAALQGKVVPRFIDAYMVKSPGSLEAEESMAIVLQHMKGRPITEVCQKLGSNKDPDLGRWYPIGMEMLRTIYTIHEQGIEGLDIHDGNMLVQEDDTHTASSNDNAHSHPSSSKYSIKVFDFGASSPSEYAIQGGPTSTRASYDAFRMDLLIGEICGVWDHATLGEDMRGPYRRRSEFLKWVHKNHGHEKCVKAFWPELSARSTLPVDNNDNDEHRVNAVIVWMPAGTAQTDRLCYSQHSGECVLDSTEYTTRISRIGTFGAALEAMSFMPLGLTSIGQVASHTCDTARHYHGLPPPPSSLSLTSSRATFSMAPRSIHRILRCIRFPDEPPPTASVLGKLNPKPYTFHPLPVEQKFTADKKLRTGPGCSSQVYLGSLDFTTKRRNAAANIDVQQGGKADDVVLKVYKESLFPNQGFKELMKKVALSNNDQEWADRWEYEYTERAEHVCWTEVFAYSKLAPLQGKVVPRFIDAYMVKSPKSQEESMAIAVSHIRGKSITKVCQKLGSNKDPDLGQWYSVGMEMLRTIYAIHEQGIEGIDIHDGNMLVQEDDAASYDNAHSHPTSSKYSIKVFDFGASSPSDYAIQGGPTSTRASDDAFRMDLLIGEICGVYDPAKLGKDMYGPDRRRSEFLKWVHKNHGHEKCVKAFWPELSARSVYDDYTPCPATEEDLKYW</sequence>
<dbReference type="InterPro" id="IPR011009">
    <property type="entry name" value="Kinase-like_dom_sf"/>
</dbReference>
<dbReference type="Proteomes" id="UP000521872">
    <property type="component" value="Unassembled WGS sequence"/>
</dbReference>
<keyword evidence="3" id="KW-1185">Reference proteome</keyword>
<protein>
    <recommendedName>
        <fullName evidence="1">Protein kinase domain-containing protein</fullName>
    </recommendedName>
</protein>
<feature type="domain" description="Protein kinase" evidence="1">
    <location>
        <begin position="516"/>
        <end position="830"/>
    </location>
</feature>
<evidence type="ECO:0000313" key="3">
    <source>
        <dbReference type="Proteomes" id="UP000521872"/>
    </source>
</evidence>
<evidence type="ECO:0000259" key="1">
    <source>
        <dbReference type="PROSITE" id="PS50011"/>
    </source>
</evidence>
<comment type="caution">
    <text evidence="2">The sequence shown here is derived from an EMBL/GenBank/DDBJ whole genome shotgun (WGS) entry which is preliminary data.</text>
</comment>
<dbReference type="GO" id="GO:0004672">
    <property type="term" value="F:protein kinase activity"/>
    <property type="evidence" value="ECO:0007669"/>
    <property type="project" value="InterPro"/>
</dbReference>
<name>A0A8H4QL76_9AGAR</name>
<dbReference type="PROSITE" id="PS50011">
    <property type="entry name" value="PROTEIN_KINASE_DOM"/>
    <property type="match status" value="1"/>
</dbReference>
<accession>A0A8H4QL76</accession>
<dbReference type="AlphaFoldDB" id="A0A8H4QL76"/>
<dbReference type="SUPFAM" id="SSF56112">
    <property type="entry name" value="Protein kinase-like (PK-like)"/>
    <property type="match status" value="2"/>
</dbReference>
<dbReference type="InterPro" id="IPR000719">
    <property type="entry name" value="Prot_kinase_dom"/>
</dbReference>
<proteinExistence type="predicted"/>